<evidence type="ECO:0000256" key="3">
    <source>
        <dbReference type="ARBA" id="ARBA00022574"/>
    </source>
</evidence>
<dbReference type="PROSITE" id="PS50082">
    <property type="entry name" value="WD_REPEATS_2"/>
    <property type="match status" value="6"/>
</dbReference>
<dbReference type="SMART" id="SM00320">
    <property type="entry name" value="WD40"/>
    <property type="match status" value="7"/>
</dbReference>
<protein>
    <submittedName>
        <fullName evidence="9">WD40 repeat-like protein</fullName>
    </submittedName>
</protein>
<dbReference type="Pfam" id="PF00400">
    <property type="entry name" value="WD40"/>
    <property type="match status" value="6"/>
</dbReference>
<feature type="region of interest" description="Disordered" evidence="7">
    <location>
        <begin position="503"/>
        <end position="524"/>
    </location>
</feature>
<comment type="pathway">
    <text evidence="1">Protein modification; protein ubiquitination.</text>
</comment>
<dbReference type="PANTHER" id="PTHR19872">
    <property type="entry name" value="UBIQUITIN LIGASE SPECIFICITY FACTOR/HREP PROTEIN"/>
    <property type="match status" value="1"/>
</dbReference>
<accession>A0A3N4KU05</accession>
<evidence type="ECO:0000256" key="1">
    <source>
        <dbReference type="ARBA" id="ARBA00004906"/>
    </source>
</evidence>
<dbReference type="EMBL" id="ML119127">
    <property type="protein sequence ID" value="RPB12762.1"/>
    <property type="molecule type" value="Genomic_DNA"/>
</dbReference>
<dbReference type="InterPro" id="IPR001680">
    <property type="entry name" value="WD40_rpt"/>
</dbReference>
<evidence type="ECO:0000256" key="5">
    <source>
        <dbReference type="ARBA" id="ARBA00022786"/>
    </source>
</evidence>
<dbReference type="FunCoup" id="A0A3N4KU05">
    <property type="interactions" value="166"/>
</dbReference>
<dbReference type="CDD" id="cd00200">
    <property type="entry name" value="WD40"/>
    <property type="match status" value="1"/>
</dbReference>
<evidence type="ECO:0000256" key="2">
    <source>
        <dbReference type="ARBA" id="ARBA00007968"/>
    </source>
</evidence>
<dbReference type="InterPro" id="IPR001810">
    <property type="entry name" value="F-box_dom"/>
</dbReference>
<name>A0A3N4KU05_9PEZI</name>
<gene>
    <name evidence="9" type="ORF">P167DRAFT_487542</name>
</gene>
<dbReference type="InterPro" id="IPR015943">
    <property type="entry name" value="WD40/YVTN_repeat-like_dom_sf"/>
</dbReference>
<feature type="region of interest" description="Disordered" evidence="7">
    <location>
        <begin position="23"/>
        <end position="52"/>
    </location>
</feature>
<evidence type="ECO:0000313" key="10">
    <source>
        <dbReference type="Proteomes" id="UP000277580"/>
    </source>
</evidence>
<feature type="repeat" description="WD" evidence="6">
    <location>
        <begin position="549"/>
        <end position="588"/>
    </location>
</feature>
<feature type="repeat" description="WD" evidence="6">
    <location>
        <begin position="302"/>
        <end position="341"/>
    </location>
</feature>
<dbReference type="CDD" id="cd22147">
    <property type="entry name" value="F-box_SpPof1-like"/>
    <property type="match status" value="1"/>
</dbReference>
<dbReference type="Pfam" id="PF12937">
    <property type="entry name" value="F-box-like"/>
    <property type="match status" value="1"/>
</dbReference>
<organism evidence="9 10">
    <name type="scientific">Morchella conica CCBAS932</name>
    <dbReference type="NCBI Taxonomy" id="1392247"/>
    <lineage>
        <taxon>Eukaryota</taxon>
        <taxon>Fungi</taxon>
        <taxon>Dikarya</taxon>
        <taxon>Ascomycota</taxon>
        <taxon>Pezizomycotina</taxon>
        <taxon>Pezizomycetes</taxon>
        <taxon>Pezizales</taxon>
        <taxon>Morchellaceae</taxon>
        <taxon>Morchella</taxon>
    </lineage>
</organism>
<dbReference type="PROSITE" id="PS00678">
    <property type="entry name" value="WD_REPEATS_1"/>
    <property type="match status" value="3"/>
</dbReference>
<sequence length="650" mass="73082">MDGSEPELYAAAIPADTAESVRKDVSPFLSKHIPGQYAPQGSQQQQDGQHDLEEKGNTKFCYRHRPDIKCRRQADEPTMEELQKGMETLPSADQQAITDVWSLFSAAPATHRNLMLRGILTQCCFPQLSMISAALRELIRIDFLSALPPEIAFKVLCYLDTASLCKAAQVSHRWRMLADDDVVWHKMCEQHIDRKCDKCGWGLPLLERKRLRMTKRQMERRAKEPNIFTTEITSGTKDLNIHGKRPSGRNSPDVEMMPVISPKRTCQRAVEVPPTRPWKDVYSERYKVESNWRRGRCTKKVFKGHTDGIMCLQFDDAILATGSYDSTVKIWDIETGKEIRTLTGHDSGVRALMFDDRKLISGSLDKKLKIWDWRTGKCLSTLPGHTGGVICLHFNDNLLASGSVDTTIKIWNFADKSCYALRGHKDWVNSVRIDTDSRMVFSASDDQTVRMWDLDTKACVRIFEGHVGHVQQVIPMQLPGYMSPKSTKEDSSQNSILPPHQHWQEYRDKNSPNPTTRPRAPPPEKMITAALDSTVKFWDVATGKCTKTLFGHIEGVWALAADSLRVISGSQDRMTKVWDVRTGRCLRTITGHQGPVTCVGLSDSNMVTGGEDGEARMYCFKSEGDCVHGWSTPPDFVGSTDAGGSISSED</sequence>
<dbReference type="SUPFAM" id="SSF81383">
    <property type="entry name" value="F-box domain"/>
    <property type="match status" value="1"/>
</dbReference>
<proteinExistence type="inferred from homology"/>
<comment type="similarity">
    <text evidence="2">Belongs to the WD repeat MET30/SCONB/SCON-2 family.</text>
</comment>
<reference evidence="9 10" key="1">
    <citation type="journal article" date="2018" name="Nat. Ecol. Evol.">
        <title>Pezizomycetes genomes reveal the molecular basis of ectomycorrhizal truffle lifestyle.</title>
        <authorList>
            <person name="Murat C."/>
            <person name="Payen T."/>
            <person name="Noel B."/>
            <person name="Kuo A."/>
            <person name="Morin E."/>
            <person name="Chen J."/>
            <person name="Kohler A."/>
            <person name="Krizsan K."/>
            <person name="Balestrini R."/>
            <person name="Da Silva C."/>
            <person name="Montanini B."/>
            <person name="Hainaut M."/>
            <person name="Levati E."/>
            <person name="Barry K.W."/>
            <person name="Belfiori B."/>
            <person name="Cichocki N."/>
            <person name="Clum A."/>
            <person name="Dockter R.B."/>
            <person name="Fauchery L."/>
            <person name="Guy J."/>
            <person name="Iotti M."/>
            <person name="Le Tacon F."/>
            <person name="Lindquist E.A."/>
            <person name="Lipzen A."/>
            <person name="Malagnac F."/>
            <person name="Mello A."/>
            <person name="Molinier V."/>
            <person name="Miyauchi S."/>
            <person name="Poulain J."/>
            <person name="Riccioni C."/>
            <person name="Rubini A."/>
            <person name="Sitrit Y."/>
            <person name="Splivallo R."/>
            <person name="Traeger S."/>
            <person name="Wang M."/>
            <person name="Zifcakova L."/>
            <person name="Wipf D."/>
            <person name="Zambonelli A."/>
            <person name="Paolocci F."/>
            <person name="Nowrousian M."/>
            <person name="Ottonello S."/>
            <person name="Baldrian P."/>
            <person name="Spatafora J.W."/>
            <person name="Henrissat B."/>
            <person name="Nagy L.G."/>
            <person name="Aury J.M."/>
            <person name="Wincker P."/>
            <person name="Grigoriev I.V."/>
            <person name="Bonfante P."/>
            <person name="Martin F.M."/>
        </authorList>
    </citation>
    <scope>NUCLEOTIDE SEQUENCE [LARGE SCALE GENOMIC DNA]</scope>
    <source>
        <strain evidence="9 10">CCBAS932</strain>
    </source>
</reference>
<dbReference type="Gene3D" id="1.20.1280.50">
    <property type="match status" value="1"/>
</dbReference>
<dbReference type="PANTHER" id="PTHR19872:SF9">
    <property type="entry name" value="UBIQUITIN-BINDING SDF UBIQUITIN LIGASE COMPLEX SUBUNIT"/>
    <property type="match status" value="1"/>
</dbReference>
<keyword evidence="5" id="KW-0833">Ubl conjugation pathway</keyword>
<evidence type="ECO:0000256" key="7">
    <source>
        <dbReference type="SAM" id="MobiDB-lite"/>
    </source>
</evidence>
<dbReference type="InterPro" id="IPR019775">
    <property type="entry name" value="WD40_repeat_CS"/>
</dbReference>
<dbReference type="SUPFAM" id="SSF50978">
    <property type="entry name" value="WD40 repeat-like"/>
    <property type="match status" value="1"/>
</dbReference>
<keyword evidence="3 6" id="KW-0853">WD repeat</keyword>
<evidence type="ECO:0000313" key="9">
    <source>
        <dbReference type="EMBL" id="RPB12762.1"/>
    </source>
</evidence>
<dbReference type="InterPro" id="IPR051075">
    <property type="entry name" value="SCF_subunit_WD-repeat"/>
</dbReference>
<feature type="compositionally biased region" description="Low complexity" evidence="7">
    <location>
        <begin position="35"/>
        <end position="47"/>
    </location>
</feature>
<dbReference type="PROSITE" id="PS50294">
    <property type="entry name" value="WD_REPEATS_REGION"/>
    <property type="match status" value="4"/>
</dbReference>
<feature type="repeat" description="WD" evidence="6">
    <location>
        <begin position="382"/>
        <end position="421"/>
    </location>
</feature>
<dbReference type="SMART" id="SM00256">
    <property type="entry name" value="FBOX"/>
    <property type="match status" value="1"/>
</dbReference>
<evidence type="ECO:0000256" key="4">
    <source>
        <dbReference type="ARBA" id="ARBA00022737"/>
    </source>
</evidence>
<dbReference type="PROSITE" id="PS50181">
    <property type="entry name" value="FBOX"/>
    <property type="match status" value="1"/>
</dbReference>
<dbReference type="Gene3D" id="2.130.10.10">
    <property type="entry name" value="YVTN repeat-like/Quinoprotein amine dehydrogenase"/>
    <property type="match status" value="3"/>
</dbReference>
<evidence type="ECO:0000256" key="6">
    <source>
        <dbReference type="PROSITE-ProRule" id="PRU00221"/>
    </source>
</evidence>
<keyword evidence="4" id="KW-0677">Repeat</keyword>
<feature type="repeat" description="WD" evidence="6">
    <location>
        <begin position="342"/>
        <end position="381"/>
    </location>
</feature>
<dbReference type="Proteomes" id="UP000277580">
    <property type="component" value="Unassembled WGS sequence"/>
</dbReference>
<keyword evidence="10" id="KW-1185">Reference proteome</keyword>
<dbReference type="GO" id="GO:1990756">
    <property type="term" value="F:ubiquitin-like ligase-substrate adaptor activity"/>
    <property type="evidence" value="ECO:0007669"/>
    <property type="project" value="UniProtKB-ARBA"/>
</dbReference>
<dbReference type="InParanoid" id="A0A3N4KU05"/>
<feature type="domain" description="F-box" evidence="8">
    <location>
        <begin position="141"/>
        <end position="187"/>
    </location>
</feature>
<dbReference type="GO" id="GO:0031146">
    <property type="term" value="P:SCF-dependent proteasomal ubiquitin-dependent protein catabolic process"/>
    <property type="evidence" value="ECO:0007669"/>
    <property type="project" value="UniProtKB-ARBA"/>
</dbReference>
<evidence type="ECO:0000259" key="8">
    <source>
        <dbReference type="PROSITE" id="PS50181"/>
    </source>
</evidence>
<dbReference type="InterPro" id="IPR020472">
    <property type="entry name" value="WD40_PAC1"/>
</dbReference>
<feature type="repeat" description="WD" evidence="6">
    <location>
        <begin position="526"/>
        <end position="548"/>
    </location>
</feature>
<dbReference type="InterPro" id="IPR036047">
    <property type="entry name" value="F-box-like_dom_sf"/>
</dbReference>
<dbReference type="AlphaFoldDB" id="A0A3N4KU05"/>
<dbReference type="OrthoDB" id="5580488at2759"/>
<dbReference type="PRINTS" id="PR00320">
    <property type="entry name" value="GPROTEINBRPT"/>
</dbReference>
<dbReference type="STRING" id="1392247.A0A3N4KU05"/>
<feature type="repeat" description="WD" evidence="6">
    <location>
        <begin position="421"/>
        <end position="462"/>
    </location>
</feature>
<dbReference type="FunFam" id="2.130.10.10:FF:000715">
    <property type="entry name" value="F-box protein MET30"/>
    <property type="match status" value="1"/>
</dbReference>
<dbReference type="FunFam" id="1.20.1280.50:FF:000016">
    <property type="entry name" value="E3 ubiquitin ligase complex SCF subunit sconB"/>
    <property type="match status" value="1"/>
</dbReference>
<dbReference type="GO" id="GO:0019005">
    <property type="term" value="C:SCF ubiquitin ligase complex"/>
    <property type="evidence" value="ECO:0007669"/>
    <property type="project" value="UniProtKB-ARBA"/>
</dbReference>
<dbReference type="InterPro" id="IPR036322">
    <property type="entry name" value="WD40_repeat_dom_sf"/>
</dbReference>